<name>A0A0S7XQH2_UNCSA</name>
<sequence>MAGFSLKSAGLNRWSICAEKKSVFPHLDKPRTLEIGSHHKIEKAVVPFGHNPSVGNAGQSEVTALCFDPKYIKIYPMFSEAVEAVKEHWELNPGVCFSLNLNLSQHLENFAQLKPQAQIIAATNGNNLFSHLFDIMIRTEGGRRSLYTSFQNPDGDRSCFVVLPDGKADIQNLLIKNGQLEDTSQSSRIIHGIYGQQIIKESRVRSLLENKFYQSFSGNYSHVFRFPHFISPKAGHSFTVEKVEKCGGFLGLQQFVENPWLAEETLQGGRVTLNIPRFGVMRKFVKPGESSPIVTLSQLSTALAKGTTTLEVFEAIAISEEMVLDALSRSGYNKDDYDLDMTKRNVIIQIRRSRYPHTVLGIASDEAVLVATFGGEHYKAGPTIEEVAETMSEMGAENAILLGNGSESAMYSAASEQMVNKVAMSAGKKAIKVKKENSPSFAFSFTSLIYYME</sequence>
<gene>
    <name evidence="2" type="ORF">AMJ44_12535</name>
</gene>
<evidence type="ECO:0000313" key="2">
    <source>
        <dbReference type="EMBL" id="KPJ64596.1"/>
    </source>
</evidence>
<comment type="caution">
    <text evidence="2">The sequence shown here is derived from an EMBL/GenBank/DDBJ whole genome shotgun (WGS) entry which is preliminary data.</text>
</comment>
<feature type="domain" description="Phosphodiester glycosidase" evidence="1">
    <location>
        <begin position="353"/>
        <end position="422"/>
    </location>
</feature>
<evidence type="ECO:0000259" key="1">
    <source>
        <dbReference type="Pfam" id="PF09992"/>
    </source>
</evidence>
<dbReference type="Pfam" id="PF09992">
    <property type="entry name" value="NAGPA"/>
    <property type="match status" value="1"/>
</dbReference>
<reference evidence="2 3" key="1">
    <citation type="journal article" date="2015" name="Microbiome">
        <title>Genomic resolution of linkages in carbon, nitrogen, and sulfur cycling among widespread estuary sediment bacteria.</title>
        <authorList>
            <person name="Baker B.J."/>
            <person name="Lazar C.S."/>
            <person name="Teske A.P."/>
            <person name="Dick G.J."/>
        </authorList>
    </citation>
    <scope>NUCLEOTIDE SEQUENCE [LARGE SCALE GENOMIC DNA]</scope>
    <source>
        <strain evidence="2">DG_54_3</strain>
    </source>
</reference>
<dbReference type="InterPro" id="IPR018711">
    <property type="entry name" value="NAGPA"/>
</dbReference>
<organism evidence="2 3">
    <name type="scientific">candidate division WOR-1 bacterium DG_54_3</name>
    <dbReference type="NCBI Taxonomy" id="1703775"/>
    <lineage>
        <taxon>Bacteria</taxon>
        <taxon>Bacillati</taxon>
        <taxon>Saganbacteria</taxon>
    </lineage>
</organism>
<proteinExistence type="predicted"/>
<protein>
    <recommendedName>
        <fullName evidence="1">Phosphodiester glycosidase domain-containing protein</fullName>
    </recommendedName>
</protein>
<dbReference type="Proteomes" id="UP000051861">
    <property type="component" value="Unassembled WGS sequence"/>
</dbReference>
<dbReference type="EMBL" id="LIZX01000173">
    <property type="protein sequence ID" value="KPJ64596.1"/>
    <property type="molecule type" value="Genomic_DNA"/>
</dbReference>
<accession>A0A0S7XQH2</accession>
<dbReference type="AlphaFoldDB" id="A0A0S7XQH2"/>
<evidence type="ECO:0000313" key="3">
    <source>
        <dbReference type="Proteomes" id="UP000051861"/>
    </source>
</evidence>